<dbReference type="AlphaFoldDB" id="A0A166ANI7"/>
<evidence type="ECO:0000256" key="1">
    <source>
        <dbReference type="ARBA" id="ARBA00022723"/>
    </source>
</evidence>
<feature type="region of interest" description="Disordered" evidence="5">
    <location>
        <begin position="14"/>
        <end position="34"/>
    </location>
</feature>
<dbReference type="PROSITE" id="PS50865">
    <property type="entry name" value="ZF_MYND_2"/>
    <property type="match status" value="1"/>
</dbReference>
<proteinExistence type="predicted"/>
<name>A0A166ANI7_9AGAM</name>
<evidence type="ECO:0000256" key="2">
    <source>
        <dbReference type="ARBA" id="ARBA00022771"/>
    </source>
</evidence>
<protein>
    <recommendedName>
        <fullName evidence="6">MYND-type domain-containing protein</fullName>
    </recommendedName>
</protein>
<gene>
    <name evidence="7" type="ORF">SISSUDRAFT_1051317</name>
</gene>
<dbReference type="EMBL" id="KV428137">
    <property type="protein sequence ID" value="KZT35512.1"/>
    <property type="molecule type" value="Genomic_DNA"/>
</dbReference>
<dbReference type="Proteomes" id="UP000076798">
    <property type="component" value="Unassembled WGS sequence"/>
</dbReference>
<evidence type="ECO:0000256" key="4">
    <source>
        <dbReference type="PROSITE-ProRule" id="PRU00134"/>
    </source>
</evidence>
<dbReference type="Gene3D" id="6.10.140.2220">
    <property type="match status" value="1"/>
</dbReference>
<feature type="domain" description="MYND-type" evidence="6">
    <location>
        <begin position="41"/>
        <end position="83"/>
    </location>
</feature>
<accession>A0A166ANI7</accession>
<dbReference type="STRING" id="1314776.A0A166ANI7"/>
<keyword evidence="1" id="KW-0479">Metal-binding</keyword>
<sequence length="258" mass="28466">MAFYSQSPVAIAPPYHSSSSSYSSGPSLGGHGSKPRGHRVCDTCGAIETAQTGRFRLCGGCMITQYCSPECQKNNWPQHKILCRHTAEQMTASKQHATAVGPSSEFPDPNLAKNLRKFTSAHADLIGWTAFQALQLKRMPINIRQYALQVNLQFRPSNDSASRFTVASVQLVPKSILNDADPVVSEDVSRREERCRRAGGIGVAVVLLQCGLVSQVMPVEVDPPAKIAWDARDDWEQVFRMYTEAGRTDFTAPISRRR</sequence>
<reference evidence="7 8" key="1">
    <citation type="journal article" date="2016" name="Mol. Biol. Evol.">
        <title>Comparative Genomics of Early-Diverging Mushroom-Forming Fungi Provides Insights into the Origins of Lignocellulose Decay Capabilities.</title>
        <authorList>
            <person name="Nagy L.G."/>
            <person name="Riley R."/>
            <person name="Tritt A."/>
            <person name="Adam C."/>
            <person name="Daum C."/>
            <person name="Floudas D."/>
            <person name="Sun H."/>
            <person name="Yadav J.S."/>
            <person name="Pangilinan J."/>
            <person name="Larsson K.H."/>
            <person name="Matsuura K."/>
            <person name="Barry K."/>
            <person name="Labutti K."/>
            <person name="Kuo R."/>
            <person name="Ohm R.A."/>
            <person name="Bhattacharya S.S."/>
            <person name="Shirouzu T."/>
            <person name="Yoshinaga Y."/>
            <person name="Martin F.M."/>
            <person name="Grigoriev I.V."/>
            <person name="Hibbett D.S."/>
        </authorList>
    </citation>
    <scope>NUCLEOTIDE SEQUENCE [LARGE SCALE GENOMIC DNA]</scope>
    <source>
        <strain evidence="7 8">HHB10207 ss-3</strain>
    </source>
</reference>
<dbReference type="OrthoDB" id="432970at2759"/>
<keyword evidence="8" id="KW-1185">Reference proteome</keyword>
<evidence type="ECO:0000256" key="3">
    <source>
        <dbReference type="ARBA" id="ARBA00022833"/>
    </source>
</evidence>
<evidence type="ECO:0000313" key="8">
    <source>
        <dbReference type="Proteomes" id="UP000076798"/>
    </source>
</evidence>
<dbReference type="SUPFAM" id="SSF144232">
    <property type="entry name" value="HIT/MYND zinc finger-like"/>
    <property type="match status" value="1"/>
</dbReference>
<organism evidence="7 8">
    <name type="scientific">Sistotremastrum suecicum HHB10207 ss-3</name>
    <dbReference type="NCBI Taxonomy" id="1314776"/>
    <lineage>
        <taxon>Eukaryota</taxon>
        <taxon>Fungi</taxon>
        <taxon>Dikarya</taxon>
        <taxon>Basidiomycota</taxon>
        <taxon>Agaricomycotina</taxon>
        <taxon>Agaricomycetes</taxon>
        <taxon>Sistotremastrales</taxon>
        <taxon>Sistotremastraceae</taxon>
        <taxon>Sistotremastrum</taxon>
    </lineage>
</organism>
<keyword evidence="2 4" id="KW-0863">Zinc-finger</keyword>
<feature type="compositionally biased region" description="Low complexity" evidence="5">
    <location>
        <begin position="14"/>
        <end position="26"/>
    </location>
</feature>
<evidence type="ECO:0000259" key="6">
    <source>
        <dbReference type="PROSITE" id="PS50865"/>
    </source>
</evidence>
<evidence type="ECO:0000313" key="7">
    <source>
        <dbReference type="EMBL" id="KZT35512.1"/>
    </source>
</evidence>
<evidence type="ECO:0000256" key="5">
    <source>
        <dbReference type="SAM" id="MobiDB-lite"/>
    </source>
</evidence>
<dbReference type="InterPro" id="IPR002893">
    <property type="entry name" value="Znf_MYND"/>
</dbReference>
<dbReference type="Pfam" id="PF01753">
    <property type="entry name" value="zf-MYND"/>
    <property type="match status" value="1"/>
</dbReference>
<keyword evidence="3" id="KW-0862">Zinc</keyword>
<dbReference type="GO" id="GO:0008270">
    <property type="term" value="F:zinc ion binding"/>
    <property type="evidence" value="ECO:0007669"/>
    <property type="project" value="UniProtKB-KW"/>
</dbReference>